<dbReference type="GO" id="GO:0003961">
    <property type="term" value="F:O-acetylhomoserine aminocarboxypropyltransferase activity"/>
    <property type="evidence" value="ECO:0007669"/>
    <property type="project" value="TreeGrafter"/>
</dbReference>
<dbReference type="GO" id="GO:0030170">
    <property type="term" value="F:pyridoxal phosphate binding"/>
    <property type="evidence" value="ECO:0007669"/>
    <property type="project" value="InterPro"/>
</dbReference>
<evidence type="ECO:0000313" key="10">
    <source>
        <dbReference type="EMBL" id="SFP73864.1"/>
    </source>
</evidence>
<protein>
    <recommendedName>
        <fullName evidence="6">O-succinylhomoserine sulfhydrylase</fullName>
    </recommendedName>
</protein>
<dbReference type="PROSITE" id="PS00868">
    <property type="entry name" value="CYS_MET_METAB_PP"/>
    <property type="match status" value="1"/>
</dbReference>
<dbReference type="GO" id="GO:0005737">
    <property type="term" value="C:cytoplasm"/>
    <property type="evidence" value="ECO:0007669"/>
    <property type="project" value="TreeGrafter"/>
</dbReference>
<comment type="cofactor">
    <cofactor evidence="1 7">
        <name>pyridoxal 5'-phosphate</name>
        <dbReference type="ChEBI" id="CHEBI:597326"/>
    </cofactor>
</comment>
<dbReference type="AlphaFoldDB" id="A0A1I5SST3"/>
<dbReference type="Gene3D" id="3.40.640.10">
    <property type="entry name" value="Type I PLP-dependent aspartate aminotransferase-like (Major domain)"/>
    <property type="match status" value="1"/>
</dbReference>
<accession>A0A1I5SST3</accession>
<dbReference type="PANTHER" id="PTHR43797">
    <property type="entry name" value="HOMOCYSTEINE/CYSTEINE SYNTHASE"/>
    <property type="match status" value="1"/>
</dbReference>
<evidence type="ECO:0000313" key="12">
    <source>
        <dbReference type="Proteomes" id="UP000321547"/>
    </source>
</evidence>
<dbReference type="GO" id="GO:0006535">
    <property type="term" value="P:cysteine biosynthetic process from serine"/>
    <property type="evidence" value="ECO:0007669"/>
    <property type="project" value="TreeGrafter"/>
</dbReference>
<evidence type="ECO:0000256" key="2">
    <source>
        <dbReference type="ARBA" id="ARBA00011881"/>
    </source>
</evidence>
<dbReference type="FunFam" id="3.40.640.10:FF:000035">
    <property type="entry name" value="O-succinylhomoserine sulfhydrylase"/>
    <property type="match status" value="1"/>
</dbReference>
<dbReference type="GO" id="GO:0004124">
    <property type="term" value="F:cysteine synthase activity"/>
    <property type="evidence" value="ECO:0007669"/>
    <property type="project" value="TreeGrafter"/>
</dbReference>
<reference evidence="10 11" key="1">
    <citation type="submission" date="2016-10" db="EMBL/GenBank/DDBJ databases">
        <authorList>
            <person name="de Groot N.N."/>
        </authorList>
    </citation>
    <scope>NUCLEOTIDE SEQUENCE [LARGE SCALE GENOMIC DNA]</scope>
    <source>
        <strain evidence="10 11">DSM 17073</strain>
    </source>
</reference>
<dbReference type="EMBL" id="BJWI01000052">
    <property type="protein sequence ID" value="GEM02686.1"/>
    <property type="molecule type" value="Genomic_DNA"/>
</dbReference>
<dbReference type="FunFam" id="3.90.1150.10:FF:000033">
    <property type="entry name" value="Cystathionine gamma-synthase"/>
    <property type="match status" value="1"/>
</dbReference>
<evidence type="ECO:0000313" key="11">
    <source>
        <dbReference type="Proteomes" id="UP000242243"/>
    </source>
</evidence>
<evidence type="ECO:0000256" key="5">
    <source>
        <dbReference type="ARBA" id="ARBA00060995"/>
    </source>
</evidence>
<keyword evidence="10" id="KW-0456">Lyase</keyword>
<reference evidence="9 12" key="2">
    <citation type="submission" date="2019-07" db="EMBL/GenBank/DDBJ databases">
        <title>Whole genome shotgun sequence of Halolactibacillus halophilus NBRC 100868.</title>
        <authorList>
            <person name="Hosoyama A."/>
            <person name="Uohara A."/>
            <person name="Ohji S."/>
            <person name="Ichikawa N."/>
        </authorList>
    </citation>
    <scope>NUCLEOTIDE SEQUENCE [LARGE SCALE GENOMIC DNA]</scope>
    <source>
        <strain evidence="9 12">NBRC 100868</strain>
    </source>
</reference>
<dbReference type="PANTHER" id="PTHR43797:SF2">
    <property type="entry name" value="HOMOCYSTEINE_CYSTEINE SYNTHASE"/>
    <property type="match status" value="1"/>
</dbReference>
<dbReference type="InterPro" id="IPR015422">
    <property type="entry name" value="PyrdxlP-dep_Trfase_small"/>
</dbReference>
<dbReference type="SMART" id="SM00881">
    <property type="entry name" value="CoA_binding"/>
    <property type="match status" value="1"/>
</dbReference>
<keyword evidence="12" id="KW-1185">Reference proteome</keyword>
<dbReference type="STRING" id="306540.SAMN05421839_1519"/>
<keyword evidence="4 7" id="KW-0663">Pyridoxal phosphate</keyword>
<evidence type="ECO:0000256" key="1">
    <source>
        <dbReference type="ARBA" id="ARBA00001933"/>
    </source>
</evidence>
<dbReference type="InterPro" id="IPR006235">
    <property type="entry name" value="OAc-hSer/O-AcSer_sulfhydrylase"/>
</dbReference>
<feature type="domain" description="CoA-binding" evidence="8">
    <location>
        <begin position="460"/>
        <end position="552"/>
    </location>
</feature>
<dbReference type="EMBL" id="FOXC01000051">
    <property type="protein sequence ID" value="SFP73864.1"/>
    <property type="molecule type" value="Genomic_DNA"/>
</dbReference>
<dbReference type="InterPro" id="IPR015424">
    <property type="entry name" value="PyrdxlP-dep_Trfase"/>
</dbReference>
<dbReference type="InterPro" id="IPR036291">
    <property type="entry name" value="NAD(P)-bd_dom_sf"/>
</dbReference>
<evidence type="ECO:0000256" key="4">
    <source>
        <dbReference type="ARBA" id="ARBA00022898"/>
    </source>
</evidence>
<dbReference type="NCBIfam" id="TIGR01326">
    <property type="entry name" value="OAH_OAS_sulfhy"/>
    <property type="match status" value="1"/>
</dbReference>
<evidence type="ECO:0000256" key="6">
    <source>
        <dbReference type="ARBA" id="ARBA00071157"/>
    </source>
</evidence>
<comment type="subunit">
    <text evidence="2">Homotetramer.</text>
</comment>
<dbReference type="GO" id="GO:0071269">
    <property type="term" value="P:L-homocysteine biosynthetic process"/>
    <property type="evidence" value="ECO:0007669"/>
    <property type="project" value="TreeGrafter"/>
</dbReference>
<dbReference type="InterPro" id="IPR000277">
    <property type="entry name" value="Cys/Met-Metab_PyrdxlP-dep_enz"/>
</dbReference>
<dbReference type="Gene3D" id="3.40.50.720">
    <property type="entry name" value="NAD(P)-binding Rossmann-like Domain"/>
    <property type="match status" value="1"/>
</dbReference>
<evidence type="ECO:0000313" key="9">
    <source>
        <dbReference type="EMBL" id="GEM02686.1"/>
    </source>
</evidence>
<dbReference type="InterPro" id="IPR003781">
    <property type="entry name" value="CoA-bd"/>
</dbReference>
<proteinExistence type="inferred from homology"/>
<name>A0A1I5SST3_9BACI</name>
<dbReference type="Proteomes" id="UP000321547">
    <property type="component" value="Unassembled WGS sequence"/>
</dbReference>
<dbReference type="InterPro" id="IPR015421">
    <property type="entry name" value="PyrdxlP-dep_Trfase_major"/>
</dbReference>
<dbReference type="GO" id="GO:0019346">
    <property type="term" value="P:transsulfuration"/>
    <property type="evidence" value="ECO:0007669"/>
    <property type="project" value="InterPro"/>
</dbReference>
<dbReference type="Pfam" id="PF13380">
    <property type="entry name" value="CoA_binding_2"/>
    <property type="match status" value="1"/>
</dbReference>
<dbReference type="CDD" id="cd00614">
    <property type="entry name" value="CGS_like"/>
    <property type="match status" value="1"/>
</dbReference>
<dbReference type="Proteomes" id="UP000242243">
    <property type="component" value="Unassembled WGS sequence"/>
</dbReference>
<dbReference type="RefSeq" id="WP_089833800.1">
    <property type="nucleotide sequence ID" value="NZ_BJWI01000052.1"/>
</dbReference>
<dbReference type="Pfam" id="PF01053">
    <property type="entry name" value="Cys_Met_Meta_PP"/>
    <property type="match status" value="1"/>
</dbReference>
<evidence type="ECO:0000256" key="3">
    <source>
        <dbReference type="ARBA" id="ARBA00022679"/>
    </source>
</evidence>
<dbReference type="OrthoDB" id="9803887at2"/>
<evidence type="ECO:0000259" key="8">
    <source>
        <dbReference type="SMART" id="SM00881"/>
    </source>
</evidence>
<dbReference type="GO" id="GO:0016829">
    <property type="term" value="F:lyase activity"/>
    <property type="evidence" value="ECO:0007669"/>
    <property type="project" value="UniProtKB-KW"/>
</dbReference>
<keyword evidence="3" id="KW-0808">Transferase</keyword>
<dbReference type="Gene3D" id="3.90.1150.10">
    <property type="entry name" value="Aspartate Aminotransferase, domain 1"/>
    <property type="match status" value="1"/>
</dbReference>
<dbReference type="InterPro" id="IPR054542">
    <property type="entry name" value="Cys_met_metab_PP"/>
</dbReference>
<sequence length="592" mass="64428">MTNQDTYQLDTLSLHGGTAPDPTTGARAVPIYQSTSFVFQDTTHAKRLFSLEETGNIYSRIGNPTVEAFEKRVALLEGGVAAVATSSGMAAITLSILNLCGSGDEVVAAINLYGGTFNLFKTTLKRYGITVRFVEPNDLAGFEAAINDQTKAVFGEIIGNPSLDVFDVEGVSEIAHRHQIPLIIDNTFATPYLIKPIEQGADIVIHSATKWIGGHGTTVGGVVVDGGRFNWQQDKFKGFTEPDPSYNNIRYANEFGGLAFSVKLRVQLLRDFGACLSPDSAFRLLQGLETLHLRVERHNQNALKLATYLDQHPAIDWVNYPGLASHPSHAAAKQRLNNGFGSIITFGIKGGRDEGKAVIEAVSLWSHVANVGDAKSLIIHPASTTHQQLSTEELKQTGVTDDLIRLSVGLEHIDDLIHDLDRALTTVTGIETAGSRSIKINDEAVIQWSLSSSHKTEKGEVKPKTIAVVGLSGKKERPSYRLAAKMQRLGYKIIPVNPRETEILGEASFPDLQSVNEAIDIVQVFRAPEAAVGIAKEAIKVKPKVFWLQEGVVNDEACQIAKQAGLDVVHNRCTFKEAQRLRGSVVTYQCEL</sequence>
<dbReference type="SUPFAM" id="SSF51735">
    <property type="entry name" value="NAD(P)-binding Rossmann-fold domains"/>
    <property type="match status" value="1"/>
</dbReference>
<comment type="similarity">
    <text evidence="5">Belongs to the trans-sulfuration enzymes family. MetZ subfamily.</text>
</comment>
<organism evidence="10 11">
    <name type="scientific">Halolactibacillus halophilus</name>
    <dbReference type="NCBI Taxonomy" id="306540"/>
    <lineage>
        <taxon>Bacteria</taxon>
        <taxon>Bacillati</taxon>
        <taxon>Bacillota</taxon>
        <taxon>Bacilli</taxon>
        <taxon>Bacillales</taxon>
        <taxon>Bacillaceae</taxon>
        <taxon>Halolactibacillus</taxon>
    </lineage>
</organism>
<evidence type="ECO:0000256" key="7">
    <source>
        <dbReference type="RuleBase" id="RU362118"/>
    </source>
</evidence>
<gene>
    <name evidence="9" type="ORF">HHA03_22180</name>
    <name evidence="10" type="ORF">SAMN05421839_1519</name>
</gene>
<dbReference type="SUPFAM" id="SSF53383">
    <property type="entry name" value="PLP-dependent transferases"/>
    <property type="match status" value="1"/>
</dbReference>